<dbReference type="CDD" id="cd06144">
    <property type="entry name" value="REX4_like"/>
    <property type="match status" value="1"/>
</dbReference>
<accession>A0A5P1EAD1</accession>
<dbReference type="Proteomes" id="UP000243459">
    <property type="component" value="Chromosome 7"/>
</dbReference>
<evidence type="ECO:0000256" key="2">
    <source>
        <dbReference type="ARBA" id="ARBA00010489"/>
    </source>
</evidence>
<evidence type="ECO:0000256" key="3">
    <source>
        <dbReference type="ARBA" id="ARBA00016937"/>
    </source>
</evidence>
<evidence type="ECO:0000256" key="8">
    <source>
        <dbReference type="PROSITE-ProRule" id="PRU00042"/>
    </source>
</evidence>
<keyword evidence="11" id="KW-1185">Reference proteome</keyword>
<evidence type="ECO:0000313" key="11">
    <source>
        <dbReference type="Proteomes" id="UP000243459"/>
    </source>
</evidence>
<evidence type="ECO:0000256" key="1">
    <source>
        <dbReference type="ARBA" id="ARBA00004123"/>
    </source>
</evidence>
<evidence type="ECO:0000259" key="9">
    <source>
        <dbReference type="PROSITE" id="PS50157"/>
    </source>
</evidence>
<dbReference type="InterPro" id="IPR036397">
    <property type="entry name" value="RNaseH_sf"/>
</dbReference>
<dbReference type="InterPro" id="IPR037431">
    <property type="entry name" value="REX4_DEDDh_dom"/>
</dbReference>
<reference evidence="11" key="1">
    <citation type="journal article" date="2017" name="Nat. Commun.">
        <title>The asparagus genome sheds light on the origin and evolution of a young Y chromosome.</title>
        <authorList>
            <person name="Harkess A."/>
            <person name="Zhou J."/>
            <person name="Xu C."/>
            <person name="Bowers J.E."/>
            <person name="Van der Hulst R."/>
            <person name="Ayyampalayam S."/>
            <person name="Mercati F."/>
            <person name="Riccardi P."/>
            <person name="McKain M.R."/>
            <person name="Kakrana A."/>
            <person name="Tang H."/>
            <person name="Ray J."/>
            <person name="Groenendijk J."/>
            <person name="Arikit S."/>
            <person name="Mathioni S.M."/>
            <person name="Nakano M."/>
            <person name="Shan H."/>
            <person name="Telgmann-Rauber A."/>
            <person name="Kanno A."/>
            <person name="Yue Z."/>
            <person name="Chen H."/>
            <person name="Li W."/>
            <person name="Chen Y."/>
            <person name="Xu X."/>
            <person name="Zhang Y."/>
            <person name="Luo S."/>
            <person name="Chen H."/>
            <person name="Gao J."/>
            <person name="Mao Z."/>
            <person name="Pires J.C."/>
            <person name="Luo M."/>
            <person name="Kudrna D."/>
            <person name="Wing R.A."/>
            <person name="Meyers B.C."/>
            <person name="Yi K."/>
            <person name="Kong H."/>
            <person name="Lavrijsen P."/>
            <person name="Sunseri F."/>
            <person name="Falavigna A."/>
            <person name="Ye Y."/>
            <person name="Leebens-Mack J.H."/>
            <person name="Chen G."/>
        </authorList>
    </citation>
    <scope>NUCLEOTIDE SEQUENCE [LARGE SCALE GENOMIC DNA]</scope>
    <source>
        <strain evidence="11">cv. DH0086</strain>
    </source>
</reference>
<protein>
    <recommendedName>
        <fullName evidence="3">RNA exonuclease 4</fullName>
    </recommendedName>
</protein>
<dbReference type="Gene3D" id="3.30.420.10">
    <property type="entry name" value="Ribonuclease H-like superfamily/Ribonuclease H"/>
    <property type="match status" value="1"/>
</dbReference>
<dbReference type="GO" id="GO:0005634">
    <property type="term" value="C:nucleus"/>
    <property type="evidence" value="ECO:0007669"/>
    <property type="project" value="UniProtKB-SubCell"/>
</dbReference>
<evidence type="ECO:0000256" key="5">
    <source>
        <dbReference type="ARBA" id="ARBA00022801"/>
    </source>
</evidence>
<dbReference type="GO" id="GO:0008270">
    <property type="term" value="F:zinc ion binding"/>
    <property type="evidence" value="ECO:0007669"/>
    <property type="project" value="UniProtKB-KW"/>
</dbReference>
<dbReference type="PANTHER" id="PTHR12801:SF123">
    <property type="entry name" value="RNA EXONUCLEASE 4"/>
    <property type="match status" value="1"/>
</dbReference>
<keyword evidence="7" id="KW-0539">Nucleus</keyword>
<dbReference type="SUPFAM" id="SSF53098">
    <property type="entry name" value="Ribonuclease H-like"/>
    <property type="match status" value="1"/>
</dbReference>
<dbReference type="Pfam" id="PF00929">
    <property type="entry name" value="RNase_T"/>
    <property type="match status" value="1"/>
</dbReference>
<comment type="subcellular location">
    <subcellularLocation>
        <location evidence="1">Nucleus</location>
    </subcellularLocation>
</comment>
<dbReference type="InterPro" id="IPR013087">
    <property type="entry name" value="Znf_C2H2_type"/>
</dbReference>
<comment type="similarity">
    <text evidence="2">Belongs to the REXO4 family.</text>
</comment>
<organism evidence="10 11">
    <name type="scientific">Asparagus officinalis</name>
    <name type="common">Garden asparagus</name>
    <dbReference type="NCBI Taxonomy" id="4686"/>
    <lineage>
        <taxon>Eukaryota</taxon>
        <taxon>Viridiplantae</taxon>
        <taxon>Streptophyta</taxon>
        <taxon>Embryophyta</taxon>
        <taxon>Tracheophyta</taxon>
        <taxon>Spermatophyta</taxon>
        <taxon>Magnoliopsida</taxon>
        <taxon>Liliopsida</taxon>
        <taxon>Asparagales</taxon>
        <taxon>Asparagaceae</taxon>
        <taxon>Asparagoideae</taxon>
        <taxon>Asparagus</taxon>
    </lineage>
</organism>
<dbReference type="OMA" id="SRHEPRC"/>
<dbReference type="PROSITE" id="PS00028">
    <property type="entry name" value="ZINC_FINGER_C2H2_1"/>
    <property type="match status" value="1"/>
</dbReference>
<sequence>MEPQAEIPKSSRHKCSACFKQYKIKDHLVEHMKKSYHSVHQPKCGVCKKHCKTLESVREHLTGPLAKSDCAVVFAALGCKLCLSIFDNVDARGLHEVSCSFDPPSVPELMSLPIADMCDEVEAAVLNSAVPDDNGTCPKLVALDCEMVGGGDYGSFNLCGRVCLVNEKEEVIFHAYVKPIIPITDYRYELTGITEDHIVDATPICEVSKRVKEILYNGEESTWRMRTDGGEACLLIGHDLDHDLEVLRMDYPENLTRDTAKYRPLLKTNLKSHSLKYLTKTYLGYEIQSGTHNPYEDAVSAMRLYKRIRSIVHQTNEISIQDNDDSIYYTNDSKKNSPFDSNKNNKKKSPFDLYKKCELLAKSPDELLEISKSSYKCWCWDAKRTLNRMIEE</sequence>
<name>A0A5P1EAD1_ASPOF</name>
<keyword evidence="5" id="KW-0378">Hydrolase</keyword>
<dbReference type="Gramene" id="ONK62846">
    <property type="protein sequence ID" value="ONK62846"/>
    <property type="gene ID" value="A4U43_C07F8730"/>
</dbReference>
<evidence type="ECO:0000256" key="4">
    <source>
        <dbReference type="ARBA" id="ARBA00022722"/>
    </source>
</evidence>
<dbReference type="GO" id="GO:0000976">
    <property type="term" value="F:transcription cis-regulatory region binding"/>
    <property type="evidence" value="ECO:0007669"/>
    <property type="project" value="EnsemblPlants"/>
</dbReference>
<dbReference type="SMART" id="SM00479">
    <property type="entry name" value="EXOIII"/>
    <property type="match status" value="1"/>
</dbReference>
<evidence type="ECO:0000313" key="10">
    <source>
        <dbReference type="EMBL" id="ONK62846.1"/>
    </source>
</evidence>
<dbReference type="InterPro" id="IPR047021">
    <property type="entry name" value="REXO1/3/4-like"/>
</dbReference>
<gene>
    <name evidence="10" type="ORF">A4U43_C07F8730</name>
</gene>
<keyword evidence="8" id="KW-0863">Zinc-finger</keyword>
<dbReference type="InterPro" id="IPR013520">
    <property type="entry name" value="Ribonucl_H"/>
</dbReference>
<keyword evidence="8" id="KW-0479">Metal-binding</keyword>
<dbReference type="PROSITE" id="PS50157">
    <property type="entry name" value="ZINC_FINGER_C2H2_2"/>
    <property type="match status" value="1"/>
</dbReference>
<proteinExistence type="inferred from homology"/>
<dbReference type="GO" id="GO:0008408">
    <property type="term" value="F:3'-5' exonuclease activity"/>
    <property type="evidence" value="ECO:0007669"/>
    <property type="project" value="InterPro"/>
</dbReference>
<dbReference type="InterPro" id="IPR012337">
    <property type="entry name" value="RNaseH-like_sf"/>
</dbReference>
<evidence type="ECO:0000256" key="7">
    <source>
        <dbReference type="ARBA" id="ARBA00023242"/>
    </source>
</evidence>
<dbReference type="EMBL" id="CM007387">
    <property type="protein sequence ID" value="ONK62846.1"/>
    <property type="molecule type" value="Genomic_DNA"/>
</dbReference>
<evidence type="ECO:0000256" key="6">
    <source>
        <dbReference type="ARBA" id="ARBA00022839"/>
    </source>
</evidence>
<dbReference type="GO" id="GO:0006364">
    <property type="term" value="P:rRNA processing"/>
    <property type="evidence" value="ECO:0007669"/>
    <property type="project" value="InterPro"/>
</dbReference>
<keyword evidence="6" id="KW-0269">Exonuclease</keyword>
<keyword evidence="8" id="KW-0862">Zinc</keyword>
<dbReference type="AlphaFoldDB" id="A0A5P1EAD1"/>
<keyword evidence="4" id="KW-0540">Nuclease</keyword>
<dbReference type="PANTHER" id="PTHR12801">
    <property type="entry name" value="RNA EXONUCLEASE REXO1 / RECO3 FAMILY MEMBER-RELATED"/>
    <property type="match status" value="1"/>
</dbReference>
<feature type="domain" description="C2H2-type" evidence="9">
    <location>
        <begin position="13"/>
        <end position="42"/>
    </location>
</feature>